<feature type="domain" description="Reverse transcriptase" evidence="8">
    <location>
        <begin position="294"/>
        <end position="454"/>
    </location>
</feature>
<feature type="region of interest" description="Disordered" evidence="7">
    <location>
        <begin position="210"/>
        <end position="230"/>
    </location>
</feature>
<dbReference type="GO" id="GO:0003676">
    <property type="term" value="F:nucleic acid binding"/>
    <property type="evidence" value="ECO:0007669"/>
    <property type="project" value="InterPro"/>
</dbReference>
<dbReference type="GO" id="GO:0003964">
    <property type="term" value="F:RNA-directed DNA polymerase activity"/>
    <property type="evidence" value="ECO:0007669"/>
    <property type="project" value="UniProtKB-KW"/>
</dbReference>
<dbReference type="Gene3D" id="3.30.70.270">
    <property type="match status" value="2"/>
</dbReference>
<evidence type="ECO:0000256" key="5">
    <source>
        <dbReference type="ARBA" id="ARBA00022801"/>
    </source>
</evidence>
<keyword evidence="4" id="KW-0255">Endonuclease</keyword>
<keyword evidence="3" id="KW-0540">Nuclease</keyword>
<dbReference type="SUPFAM" id="SSF56672">
    <property type="entry name" value="DNA/RNA polymerases"/>
    <property type="match status" value="1"/>
</dbReference>
<dbReference type="Proteomes" id="UP001190700">
    <property type="component" value="Unassembled WGS sequence"/>
</dbReference>
<dbReference type="Pfam" id="PF17917">
    <property type="entry name" value="RT_RNaseH"/>
    <property type="match status" value="1"/>
</dbReference>
<feature type="compositionally biased region" description="Polar residues" evidence="7">
    <location>
        <begin position="713"/>
        <end position="722"/>
    </location>
</feature>
<evidence type="ECO:0000256" key="7">
    <source>
        <dbReference type="SAM" id="MobiDB-lite"/>
    </source>
</evidence>
<evidence type="ECO:0000313" key="10">
    <source>
        <dbReference type="EMBL" id="KAK3273689.1"/>
    </source>
</evidence>
<dbReference type="Gene3D" id="3.10.10.10">
    <property type="entry name" value="HIV Type 1 Reverse Transcriptase, subunit A, domain 1"/>
    <property type="match status" value="1"/>
</dbReference>
<feature type="compositionally biased region" description="Low complexity" evidence="7">
    <location>
        <begin position="60"/>
        <end position="69"/>
    </location>
</feature>
<dbReference type="GO" id="GO:0004519">
    <property type="term" value="F:endonuclease activity"/>
    <property type="evidence" value="ECO:0007669"/>
    <property type="project" value="UniProtKB-KW"/>
</dbReference>
<dbReference type="InterPro" id="IPR050951">
    <property type="entry name" value="Retrovirus_Pol_polyprotein"/>
</dbReference>
<comment type="caution">
    <text evidence="10">The sequence shown here is derived from an EMBL/GenBank/DDBJ whole genome shotgun (WGS) entry which is preliminary data.</text>
</comment>
<accession>A0AAE0G8T2</accession>
<evidence type="ECO:0000256" key="6">
    <source>
        <dbReference type="ARBA" id="ARBA00022918"/>
    </source>
</evidence>
<proteinExistence type="predicted"/>
<dbReference type="InterPro" id="IPR043128">
    <property type="entry name" value="Rev_trsase/Diguanyl_cyclase"/>
</dbReference>
<evidence type="ECO:0000256" key="2">
    <source>
        <dbReference type="ARBA" id="ARBA00022695"/>
    </source>
</evidence>
<keyword evidence="5" id="KW-0378">Hydrolase</keyword>
<feature type="compositionally biased region" description="Polar residues" evidence="7">
    <location>
        <begin position="76"/>
        <end position="85"/>
    </location>
</feature>
<evidence type="ECO:0000259" key="8">
    <source>
        <dbReference type="Pfam" id="PF00078"/>
    </source>
</evidence>
<evidence type="ECO:0008006" key="12">
    <source>
        <dbReference type="Google" id="ProtNLM"/>
    </source>
</evidence>
<dbReference type="PANTHER" id="PTHR37984">
    <property type="entry name" value="PROTEIN CBG26694"/>
    <property type="match status" value="1"/>
</dbReference>
<dbReference type="CDD" id="cd09274">
    <property type="entry name" value="RNase_HI_RT_Ty3"/>
    <property type="match status" value="1"/>
</dbReference>
<evidence type="ECO:0000313" key="11">
    <source>
        <dbReference type="Proteomes" id="UP001190700"/>
    </source>
</evidence>
<feature type="compositionally biased region" description="Basic and acidic residues" evidence="7">
    <location>
        <begin position="21"/>
        <end position="34"/>
    </location>
</feature>
<reference evidence="10 11" key="1">
    <citation type="journal article" date="2015" name="Genome Biol. Evol.">
        <title>Comparative Genomics of a Bacterivorous Green Alga Reveals Evolutionary Causalities and Consequences of Phago-Mixotrophic Mode of Nutrition.</title>
        <authorList>
            <person name="Burns J.A."/>
            <person name="Paasch A."/>
            <person name="Narechania A."/>
            <person name="Kim E."/>
        </authorList>
    </citation>
    <scope>NUCLEOTIDE SEQUENCE [LARGE SCALE GENOMIC DNA]</scope>
    <source>
        <strain evidence="10 11">PLY_AMNH</strain>
    </source>
</reference>
<dbReference type="Gene3D" id="3.30.420.10">
    <property type="entry name" value="Ribonuclease H-like superfamily/Ribonuclease H"/>
    <property type="match status" value="1"/>
</dbReference>
<protein>
    <recommendedName>
        <fullName evidence="12">Reverse transcriptase domain-containing protein</fullName>
    </recommendedName>
</protein>
<keyword evidence="6" id="KW-0695">RNA-directed DNA polymerase</keyword>
<evidence type="ECO:0000256" key="3">
    <source>
        <dbReference type="ARBA" id="ARBA00022722"/>
    </source>
</evidence>
<name>A0AAE0G8T2_9CHLO</name>
<dbReference type="GO" id="GO:0016787">
    <property type="term" value="F:hydrolase activity"/>
    <property type="evidence" value="ECO:0007669"/>
    <property type="project" value="UniProtKB-KW"/>
</dbReference>
<feature type="region of interest" description="Disordered" evidence="7">
    <location>
        <begin position="1"/>
        <end position="89"/>
    </location>
</feature>
<keyword evidence="2" id="KW-0548">Nucleotidyltransferase</keyword>
<dbReference type="EMBL" id="LGRX02008321">
    <property type="protein sequence ID" value="KAK3273689.1"/>
    <property type="molecule type" value="Genomic_DNA"/>
</dbReference>
<sequence>MRVRVADASTYDANSCIRRKLTAETRKGGGEQREQATPPVEDSTPPPLTEDSADSDSDASRSSFATAASMEDLITASKSSDTEQGLTEVEDEAQELVCALHDLPDPAQDTRDRWGPHPLRARWEAFHMLTRERRDQAARDHAEGLEGSWEDDAFALWDTAQTLNETTARGRRTARTSRRKARHLLSNPATLLDSKPPDVDVQKLAGVEATVTTEQKPAGAAPTPPPDEVGADVPDWVWAELEKIKEEYKDAISLEGYKLSAEELRQLRRQLDELRAKGYIWPSSSPWGSPVLMVPKPTNPEELRLVIDFQQINEITVKEKYLLLDVQMLIDDLQGAKYFTTADAFWGFWQVPMNTEDVEKTAMNTAIGAYEWLAMPMGLSNSPSRWQRMMQQYLGHLSFCRVFVDDLTFFSSTPTAHMDAISQTLEACRKNKVYLKKSKLKCFKISCCFLGHRINLEGCRPQQDKVAAARDWPPLELVKHVRQFLGLAGFYRRYIPNFSDLAHPLTQLTKNLVPWEWGPLQQLAFEKLKTALTTAPTLALPDQMATRDGTRPFVVQTYADGVALGGVLMQDLGMGLQPIAFESRHFTSAEQNYHAGERELAAIHHCTTVTWKHYLIFTEFRLMGDHAPLRWLFAPSRELSRRQARWYEDLVETPDLWHDAADTLAKMEAIPATLGLQTRAQKQQAMGHEEKKENDPSSPLEESPFSDVKSVLEETQTPTPSIAPQEAHRAPVPQPGDPVVDKQDLRLKQTEFRRLQSKCSKLLGGHFQVDACCDTMGRNRQVETFWTDCLKEQWRGRIVWCNPPFSDLDLTIDAILRDYDSEAHQAPDSTAAMFLLARLSSSIVETTPTRIQDGEQGVNAFVTFTDELNKMVHVTPMTYDDTLAEALADNQEDWDLQIAPVEYAINDSRSAATGFSPFELVYGHALPTQLDFFLEAALASAEPKGGGRGAVAKRGTAHGTARRFAEQLQTARASLRLAQHRMIEQFDSRHRSLSLCVGDRVWVDGRHLTIPGDRGLKPKLRKLRHGPLPIVECLYSDRQMELPQQDRGAPSAYRLELPAKWNMHAVFTAARMTPVVSGAQQFADRQAEAPPPPVMVEGQREVEVEQILRTRTRKLGGKGVHVVQEWLTK</sequence>
<keyword evidence="1" id="KW-0808">Transferase</keyword>
<dbReference type="PANTHER" id="PTHR37984:SF5">
    <property type="entry name" value="PROTEIN NYNRIN-LIKE"/>
    <property type="match status" value="1"/>
</dbReference>
<evidence type="ECO:0000256" key="1">
    <source>
        <dbReference type="ARBA" id="ARBA00022679"/>
    </source>
</evidence>
<dbReference type="Gene3D" id="3.10.20.370">
    <property type="match status" value="1"/>
</dbReference>
<organism evidence="10 11">
    <name type="scientific">Cymbomonas tetramitiformis</name>
    <dbReference type="NCBI Taxonomy" id="36881"/>
    <lineage>
        <taxon>Eukaryota</taxon>
        <taxon>Viridiplantae</taxon>
        <taxon>Chlorophyta</taxon>
        <taxon>Pyramimonadophyceae</taxon>
        <taxon>Pyramimonadales</taxon>
        <taxon>Pyramimonadaceae</taxon>
        <taxon>Cymbomonas</taxon>
    </lineage>
</organism>
<dbReference type="InterPro" id="IPR041373">
    <property type="entry name" value="RT_RNaseH"/>
</dbReference>
<dbReference type="InterPro" id="IPR043502">
    <property type="entry name" value="DNA/RNA_pol_sf"/>
</dbReference>
<evidence type="ECO:0000256" key="4">
    <source>
        <dbReference type="ARBA" id="ARBA00022759"/>
    </source>
</evidence>
<feature type="domain" description="Reverse transcriptase RNase H-like" evidence="9">
    <location>
        <begin position="550"/>
        <end position="650"/>
    </location>
</feature>
<dbReference type="InterPro" id="IPR036397">
    <property type="entry name" value="RNaseH_sf"/>
</dbReference>
<dbReference type="Pfam" id="PF00078">
    <property type="entry name" value="RVT_1"/>
    <property type="match status" value="1"/>
</dbReference>
<dbReference type="InterPro" id="IPR000477">
    <property type="entry name" value="RT_dom"/>
</dbReference>
<keyword evidence="11" id="KW-1185">Reference proteome</keyword>
<dbReference type="CDD" id="cd01647">
    <property type="entry name" value="RT_LTR"/>
    <property type="match status" value="1"/>
</dbReference>
<dbReference type="AlphaFoldDB" id="A0AAE0G8T2"/>
<feature type="region of interest" description="Disordered" evidence="7">
    <location>
        <begin position="677"/>
        <end position="740"/>
    </location>
</feature>
<dbReference type="FunFam" id="3.30.70.270:FF:000020">
    <property type="entry name" value="Transposon Tf2-6 polyprotein-like Protein"/>
    <property type="match status" value="1"/>
</dbReference>
<evidence type="ECO:0000259" key="9">
    <source>
        <dbReference type="Pfam" id="PF17917"/>
    </source>
</evidence>
<gene>
    <name evidence="10" type="ORF">CYMTET_18085</name>
</gene>